<organism evidence="2 3">
    <name type="scientific">Streptomyces misionensis</name>
    <dbReference type="NCBI Taxonomy" id="67331"/>
    <lineage>
        <taxon>Bacteria</taxon>
        <taxon>Bacillati</taxon>
        <taxon>Actinomycetota</taxon>
        <taxon>Actinomycetes</taxon>
        <taxon>Kitasatosporales</taxon>
        <taxon>Streptomycetaceae</taxon>
        <taxon>Streptomyces</taxon>
    </lineage>
</organism>
<feature type="region of interest" description="Disordered" evidence="1">
    <location>
        <begin position="1"/>
        <end position="37"/>
    </location>
</feature>
<dbReference type="EMBL" id="FNTD01000004">
    <property type="protein sequence ID" value="SED97160.1"/>
    <property type="molecule type" value="Genomic_DNA"/>
</dbReference>
<sequence>MRPADRCAEGDHREAGGGSGLGRTETFRASPAPSDRF</sequence>
<evidence type="ECO:0000313" key="3">
    <source>
        <dbReference type="Proteomes" id="UP000182375"/>
    </source>
</evidence>
<name>A0A1H5F1F5_9ACTN</name>
<reference evidence="2 3" key="1">
    <citation type="submission" date="2016-10" db="EMBL/GenBank/DDBJ databases">
        <authorList>
            <person name="de Groot N.N."/>
        </authorList>
    </citation>
    <scope>NUCLEOTIDE SEQUENCE [LARGE SCALE GENOMIC DNA]</scope>
    <source>
        <strain evidence="2 3">DSM 40306</strain>
    </source>
</reference>
<protein>
    <submittedName>
        <fullName evidence="2">Uncharacterized protein</fullName>
    </submittedName>
</protein>
<dbReference type="AlphaFoldDB" id="A0A1H5F1F5"/>
<evidence type="ECO:0000313" key="2">
    <source>
        <dbReference type="EMBL" id="SED97160.1"/>
    </source>
</evidence>
<proteinExistence type="predicted"/>
<evidence type="ECO:0000256" key="1">
    <source>
        <dbReference type="SAM" id="MobiDB-lite"/>
    </source>
</evidence>
<accession>A0A1H5F1F5</accession>
<dbReference type="Proteomes" id="UP000182375">
    <property type="component" value="Unassembled WGS sequence"/>
</dbReference>
<feature type="compositionally biased region" description="Basic and acidic residues" evidence="1">
    <location>
        <begin position="1"/>
        <end position="15"/>
    </location>
</feature>
<dbReference type="STRING" id="67331.SAMN04490357_6490"/>
<gene>
    <name evidence="2" type="ORF">SAMN04490357_6490</name>
</gene>